<dbReference type="EMBL" id="VSRR010007050">
    <property type="protein sequence ID" value="MPC46109.1"/>
    <property type="molecule type" value="Genomic_DNA"/>
</dbReference>
<feature type="region of interest" description="Disordered" evidence="1">
    <location>
        <begin position="56"/>
        <end position="78"/>
    </location>
</feature>
<keyword evidence="3" id="KW-1185">Reference proteome</keyword>
<organism evidence="2 3">
    <name type="scientific">Portunus trituberculatus</name>
    <name type="common">Swimming crab</name>
    <name type="synonym">Neptunus trituberculatus</name>
    <dbReference type="NCBI Taxonomy" id="210409"/>
    <lineage>
        <taxon>Eukaryota</taxon>
        <taxon>Metazoa</taxon>
        <taxon>Ecdysozoa</taxon>
        <taxon>Arthropoda</taxon>
        <taxon>Crustacea</taxon>
        <taxon>Multicrustacea</taxon>
        <taxon>Malacostraca</taxon>
        <taxon>Eumalacostraca</taxon>
        <taxon>Eucarida</taxon>
        <taxon>Decapoda</taxon>
        <taxon>Pleocyemata</taxon>
        <taxon>Brachyura</taxon>
        <taxon>Eubrachyura</taxon>
        <taxon>Portunoidea</taxon>
        <taxon>Portunidae</taxon>
        <taxon>Portuninae</taxon>
        <taxon>Portunus</taxon>
    </lineage>
</organism>
<protein>
    <submittedName>
        <fullName evidence="2">Uncharacterized protein</fullName>
    </submittedName>
</protein>
<name>A0A5B7FLP8_PORTR</name>
<proteinExistence type="predicted"/>
<sequence>MTERRPVDASFPCPLSPTYSFKLHKPSEEGTLSVIGLPLFHLPNCNIPRWPPLNLQASGDLHSASEPSPTSPSPVPASQPVILSLLSSHFRLHRRHKINRPSHRVPSRFSSFT</sequence>
<evidence type="ECO:0000313" key="2">
    <source>
        <dbReference type="EMBL" id="MPC46109.1"/>
    </source>
</evidence>
<evidence type="ECO:0000256" key="1">
    <source>
        <dbReference type="SAM" id="MobiDB-lite"/>
    </source>
</evidence>
<dbReference type="Proteomes" id="UP000324222">
    <property type="component" value="Unassembled WGS sequence"/>
</dbReference>
<accession>A0A5B7FLP8</accession>
<reference evidence="2 3" key="1">
    <citation type="submission" date="2019-05" db="EMBL/GenBank/DDBJ databases">
        <title>Another draft genome of Portunus trituberculatus and its Hox gene families provides insights of decapod evolution.</title>
        <authorList>
            <person name="Jeong J.-H."/>
            <person name="Song I."/>
            <person name="Kim S."/>
            <person name="Choi T."/>
            <person name="Kim D."/>
            <person name="Ryu S."/>
            <person name="Kim W."/>
        </authorList>
    </citation>
    <scope>NUCLEOTIDE SEQUENCE [LARGE SCALE GENOMIC DNA]</scope>
    <source>
        <tissue evidence="2">Muscle</tissue>
    </source>
</reference>
<comment type="caution">
    <text evidence="2">The sequence shown here is derived from an EMBL/GenBank/DDBJ whole genome shotgun (WGS) entry which is preliminary data.</text>
</comment>
<dbReference type="AlphaFoldDB" id="A0A5B7FLP8"/>
<gene>
    <name evidence="2" type="ORF">E2C01_039817</name>
</gene>
<evidence type="ECO:0000313" key="3">
    <source>
        <dbReference type="Proteomes" id="UP000324222"/>
    </source>
</evidence>